<dbReference type="InterPro" id="IPR050445">
    <property type="entry name" value="Bact_polysacc_biosynth/exp"/>
</dbReference>
<feature type="transmembrane region" description="Helical" evidence="1">
    <location>
        <begin position="59"/>
        <end position="80"/>
    </location>
</feature>
<organism evidence="2 3">
    <name type="scientific">Cupriavidus metallidurans</name>
    <dbReference type="NCBI Taxonomy" id="119219"/>
    <lineage>
        <taxon>Bacteria</taxon>
        <taxon>Pseudomonadati</taxon>
        <taxon>Pseudomonadota</taxon>
        <taxon>Betaproteobacteria</taxon>
        <taxon>Burkholderiales</taxon>
        <taxon>Burkholderiaceae</taxon>
        <taxon>Cupriavidus</taxon>
    </lineage>
</organism>
<dbReference type="PANTHER" id="PTHR32309:SF13">
    <property type="entry name" value="FERRIC ENTEROBACTIN TRANSPORT PROTEIN FEPE"/>
    <property type="match status" value="1"/>
</dbReference>
<gene>
    <name evidence="2" type="ORF">DDF84_014250</name>
</gene>
<dbReference type="RefSeq" id="WP_111733585.1">
    <property type="nucleotide sequence ID" value="NZ_CP037900.1"/>
</dbReference>
<dbReference type="GO" id="GO:0005886">
    <property type="term" value="C:plasma membrane"/>
    <property type="evidence" value="ECO:0007669"/>
    <property type="project" value="TreeGrafter"/>
</dbReference>
<name>A0A482IRF3_9BURK</name>
<accession>A0A482IRF3</accession>
<dbReference type="OrthoDB" id="8781768at2"/>
<dbReference type="EMBL" id="CP037900">
    <property type="protein sequence ID" value="QBP10831.1"/>
    <property type="molecule type" value="Genomic_DNA"/>
</dbReference>
<dbReference type="PANTHER" id="PTHR32309">
    <property type="entry name" value="TYROSINE-PROTEIN KINASE"/>
    <property type="match status" value="1"/>
</dbReference>
<keyword evidence="1" id="KW-1133">Transmembrane helix</keyword>
<evidence type="ECO:0000313" key="3">
    <source>
        <dbReference type="Proteomes" id="UP000253772"/>
    </source>
</evidence>
<feature type="transmembrane region" description="Helical" evidence="1">
    <location>
        <begin position="289"/>
        <end position="310"/>
    </location>
</feature>
<evidence type="ECO:0000256" key="1">
    <source>
        <dbReference type="SAM" id="Phobius"/>
    </source>
</evidence>
<keyword evidence="1" id="KW-0812">Transmembrane</keyword>
<keyword evidence="1" id="KW-0472">Membrane</keyword>
<dbReference type="GO" id="GO:0004713">
    <property type="term" value="F:protein tyrosine kinase activity"/>
    <property type="evidence" value="ECO:0007669"/>
    <property type="project" value="TreeGrafter"/>
</dbReference>
<proteinExistence type="predicted"/>
<dbReference type="Proteomes" id="UP000253772">
    <property type="component" value="Chromosome c1"/>
</dbReference>
<sequence length="315" mass="35108">MGFFVALGHLRKNGRHFRKIFNFGNILFKSYHYFMSEILERAADGVTVGDAVEFCRRHFIVLITFILLGLAIGLGTSFVLRKQWEATSNIQIGQIYSGNGPPTQIEATARSLERMRQAPFVDAVLTRLGLPLEAGVNRESDVLRASLNVNYNRGADILQIAVRGESPDEARRNLAAVQEQLIDIHSSLAKPSIDRMKKEMVDVQEALGIEQARKKRLDELVATSLKSSAARFSVGVLITEMVQQNDLQLRTLSQRKIALEEQIDPDRTFNTRPLGAIAVSRHPAFPRKLYFLLGGAVLGMAFAVAAGLYADSRRR</sequence>
<dbReference type="AlphaFoldDB" id="A0A482IRF3"/>
<evidence type="ECO:0000313" key="2">
    <source>
        <dbReference type="EMBL" id="QBP10831.1"/>
    </source>
</evidence>
<reference evidence="2 3" key="1">
    <citation type="submission" date="2019-03" db="EMBL/GenBank/DDBJ databases">
        <title>Comparative insights into the high quality Complete genome sequence of highly metal resistant Cupriavidus metallidurans strain BS1 isolated from a gold-copper mine.</title>
        <authorList>
            <person name="Mazhar H.S."/>
            <person name="Rensing C."/>
        </authorList>
    </citation>
    <scope>NUCLEOTIDE SEQUENCE [LARGE SCALE GENOMIC DNA]</scope>
    <source>
        <strain evidence="2 3">BS1</strain>
    </source>
</reference>
<protein>
    <submittedName>
        <fullName evidence="2">Chain-length determining protein</fullName>
    </submittedName>
</protein>